<dbReference type="RefSeq" id="WP_004622743.1">
    <property type="nucleotide sequence ID" value="NZ_AORV01000002.1"/>
</dbReference>
<evidence type="ECO:0000256" key="6">
    <source>
        <dbReference type="ARBA" id="ARBA00022970"/>
    </source>
</evidence>
<keyword evidence="3 9" id="KW-0813">Transport</keyword>
<reference evidence="11 12" key="1">
    <citation type="journal article" date="2013" name="Genome Announc.">
        <title>Draft Genome Sequence of the Cellulolytic, Mesophilic, Anaerobic Bacterium Clostridium termitidis Strain CT1112 (DSM 5398).</title>
        <authorList>
            <person name="Lal S."/>
            <person name="Ramachandran U."/>
            <person name="Zhang X."/>
            <person name="Munir R."/>
            <person name="Sparling R."/>
            <person name="Levin D.B."/>
        </authorList>
    </citation>
    <scope>NUCLEOTIDE SEQUENCE [LARGE SCALE GENOMIC DNA]</scope>
    <source>
        <strain evidence="11 12">CT1112</strain>
    </source>
</reference>
<dbReference type="FunFam" id="1.10.3720.10:FF:000033">
    <property type="entry name" value="Polar amino acid ABC transporter permease"/>
    <property type="match status" value="1"/>
</dbReference>
<name>S0FPN4_RUMCE</name>
<evidence type="ECO:0000256" key="2">
    <source>
        <dbReference type="ARBA" id="ARBA00010072"/>
    </source>
</evidence>
<comment type="caution">
    <text evidence="11">The sequence shown here is derived from an EMBL/GenBank/DDBJ whole genome shotgun (WGS) entry which is preliminary data.</text>
</comment>
<feature type="transmembrane region" description="Helical" evidence="9">
    <location>
        <begin position="88"/>
        <end position="107"/>
    </location>
</feature>
<protein>
    <submittedName>
        <fullName evidence="11">Amine acid ABC transporter, permease protein, 3-TM region, His/Glu/Gln/Arg/opine family</fullName>
    </submittedName>
</protein>
<accession>S0FPN4</accession>
<comment type="similarity">
    <text evidence="2">Belongs to the binding-protein-dependent transport system permease family. HisMQ subfamily.</text>
</comment>
<proteinExistence type="inferred from homology"/>
<dbReference type="GO" id="GO:0006865">
    <property type="term" value="P:amino acid transport"/>
    <property type="evidence" value="ECO:0007669"/>
    <property type="project" value="UniProtKB-KW"/>
</dbReference>
<dbReference type="PANTHER" id="PTHR30614:SF20">
    <property type="entry name" value="GLUTAMINE TRANSPORT SYSTEM PERMEASE PROTEIN GLNP"/>
    <property type="match status" value="1"/>
</dbReference>
<keyword evidence="8 9" id="KW-0472">Membrane</keyword>
<evidence type="ECO:0000256" key="5">
    <source>
        <dbReference type="ARBA" id="ARBA00022692"/>
    </source>
</evidence>
<evidence type="ECO:0000256" key="3">
    <source>
        <dbReference type="ARBA" id="ARBA00022448"/>
    </source>
</evidence>
<dbReference type="Gene3D" id="1.10.3720.10">
    <property type="entry name" value="MetI-like"/>
    <property type="match status" value="1"/>
</dbReference>
<keyword evidence="7 9" id="KW-1133">Transmembrane helix</keyword>
<dbReference type="GO" id="GO:0043190">
    <property type="term" value="C:ATP-binding cassette (ABC) transporter complex"/>
    <property type="evidence" value="ECO:0007669"/>
    <property type="project" value="InterPro"/>
</dbReference>
<dbReference type="Proteomes" id="UP000014155">
    <property type="component" value="Unassembled WGS sequence"/>
</dbReference>
<dbReference type="STRING" id="1195236.CTER_0045"/>
<dbReference type="InterPro" id="IPR000515">
    <property type="entry name" value="MetI-like"/>
</dbReference>
<gene>
    <name evidence="11" type="ORF">CTER_0045</name>
</gene>
<evidence type="ECO:0000313" key="11">
    <source>
        <dbReference type="EMBL" id="EMS74185.1"/>
    </source>
</evidence>
<dbReference type="InterPro" id="IPR035906">
    <property type="entry name" value="MetI-like_sf"/>
</dbReference>
<dbReference type="eggNOG" id="COG0765">
    <property type="taxonomic scope" value="Bacteria"/>
</dbReference>
<dbReference type="PANTHER" id="PTHR30614">
    <property type="entry name" value="MEMBRANE COMPONENT OF AMINO ACID ABC TRANSPORTER"/>
    <property type="match status" value="1"/>
</dbReference>
<evidence type="ECO:0000256" key="1">
    <source>
        <dbReference type="ARBA" id="ARBA00004651"/>
    </source>
</evidence>
<evidence type="ECO:0000256" key="7">
    <source>
        <dbReference type="ARBA" id="ARBA00022989"/>
    </source>
</evidence>
<evidence type="ECO:0000259" key="10">
    <source>
        <dbReference type="PROSITE" id="PS50928"/>
    </source>
</evidence>
<dbReference type="SUPFAM" id="SSF161098">
    <property type="entry name" value="MetI-like"/>
    <property type="match status" value="1"/>
</dbReference>
<dbReference type="InterPro" id="IPR043429">
    <property type="entry name" value="ArtM/GltK/GlnP/TcyL/YhdX-like"/>
</dbReference>
<keyword evidence="5 9" id="KW-0812">Transmembrane</keyword>
<sequence>MDFSFLSDYSYYFLTGTVNTVLIAFLTVIFGVVIGTLLALMKISSNGIFKFIASAYIEFIRGTPILVQALIFFYLIQIPDFKLFGLEMARFIPGVIALSINSGAYVAEIIRAGIQAVDRGQMEASRSLGFTSGQSMRYIIIPQAIKNILPALGNEFIVVIKESSILSVIGIVELMRSADIVKSAIYRPFEPLLVAAVIYFILTFTLSRVLGIAERRMHTGD</sequence>
<evidence type="ECO:0000256" key="4">
    <source>
        <dbReference type="ARBA" id="ARBA00022475"/>
    </source>
</evidence>
<keyword evidence="4" id="KW-1003">Cell membrane</keyword>
<evidence type="ECO:0000313" key="12">
    <source>
        <dbReference type="Proteomes" id="UP000014155"/>
    </source>
</evidence>
<evidence type="ECO:0000256" key="8">
    <source>
        <dbReference type="ARBA" id="ARBA00023136"/>
    </source>
</evidence>
<dbReference type="GO" id="GO:0022857">
    <property type="term" value="F:transmembrane transporter activity"/>
    <property type="evidence" value="ECO:0007669"/>
    <property type="project" value="InterPro"/>
</dbReference>
<dbReference type="CDD" id="cd06261">
    <property type="entry name" value="TM_PBP2"/>
    <property type="match status" value="1"/>
</dbReference>
<dbReference type="EMBL" id="AORV01000002">
    <property type="protein sequence ID" value="EMS74185.1"/>
    <property type="molecule type" value="Genomic_DNA"/>
</dbReference>
<dbReference type="InterPro" id="IPR010065">
    <property type="entry name" value="AA_ABC_transptr_permease_3TM"/>
</dbReference>
<keyword evidence="12" id="KW-1185">Reference proteome</keyword>
<dbReference type="AlphaFoldDB" id="S0FPN4"/>
<keyword evidence="6" id="KW-0029">Amino-acid transport</keyword>
<organism evidence="11 12">
    <name type="scientific">Ruminiclostridium cellobioparum subsp. termitidis CT1112</name>
    <dbReference type="NCBI Taxonomy" id="1195236"/>
    <lineage>
        <taxon>Bacteria</taxon>
        <taxon>Bacillati</taxon>
        <taxon>Bacillota</taxon>
        <taxon>Clostridia</taxon>
        <taxon>Eubacteriales</taxon>
        <taxon>Oscillospiraceae</taxon>
        <taxon>Ruminiclostridium</taxon>
    </lineage>
</organism>
<dbReference type="PROSITE" id="PS50928">
    <property type="entry name" value="ABC_TM1"/>
    <property type="match status" value="1"/>
</dbReference>
<dbReference type="Pfam" id="PF00528">
    <property type="entry name" value="BPD_transp_1"/>
    <property type="match status" value="1"/>
</dbReference>
<feature type="transmembrane region" description="Helical" evidence="9">
    <location>
        <begin position="192"/>
        <end position="213"/>
    </location>
</feature>
<feature type="domain" description="ABC transmembrane type-1" evidence="10">
    <location>
        <begin position="17"/>
        <end position="210"/>
    </location>
</feature>
<dbReference type="NCBIfam" id="TIGR01726">
    <property type="entry name" value="HEQRo_perm_3TM"/>
    <property type="match status" value="1"/>
</dbReference>
<comment type="subcellular location">
    <subcellularLocation>
        <location evidence="1 9">Cell membrane</location>
        <topology evidence="1 9">Multi-pass membrane protein</topology>
    </subcellularLocation>
</comment>
<feature type="transmembrane region" description="Helical" evidence="9">
    <location>
        <begin position="20"/>
        <end position="41"/>
    </location>
</feature>
<evidence type="ECO:0000256" key="9">
    <source>
        <dbReference type="RuleBase" id="RU363032"/>
    </source>
</evidence>
<feature type="transmembrane region" description="Helical" evidence="9">
    <location>
        <begin position="53"/>
        <end position="76"/>
    </location>
</feature>
<dbReference type="PATRIC" id="fig|1195236.3.peg.43"/>